<evidence type="ECO:0000313" key="1">
    <source>
        <dbReference type="EMBL" id="MBC5770301.1"/>
    </source>
</evidence>
<keyword evidence="2" id="KW-1185">Reference proteome</keyword>
<name>A0A923S761_9FIRM</name>
<reference evidence="1" key="1">
    <citation type="submission" date="2020-08" db="EMBL/GenBank/DDBJ databases">
        <title>Genome public.</title>
        <authorList>
            <person name="Liu C."/>
            <person name="Sun Q."/>
        </authorList>
    </citation>
    <scope>NUCLEOTIDE SEQUENCE</scope>
    <source>
        <strain evidence="1">BX15</strain>
    </source>
</reference>
<protein>
    <submittedName>
        <fullName evidence="1">Uncharacterized protein</fullName>
    </submittedName>
</protein>
<accession>A0A923S761</accession>
<dbReference type="Proteomes" id="UP000620327">
    <property type="component" value="Unassembled WGS sequence"/>
</dbReference>
<sequence>MLKVFNVIGVIVLLLLLRKLIWCLRWLWCWKHDRETPPPIGWLPSRDGGRFDAHVQKFDGED</sequence>
<dbReference type="AlphaFoldDB" id="A0A923S761"/>
<proteinExistence type="predicted"/>
<dbReference type="RefSeq" id="WP_187014592.1">
    <property type="nucleotide sequence ID" value="NZ_JACOQI010000006.1"/>
</dbReference>
<comment type="caution">
    <text evidence="1">The sequence shown here is derived from an EMBL/GenBank/DDBJ whole genome shotgun (WGS) entry which is preliminary data.</text>
</comment>
<dbReference type="EMBL" id="JACOQI010000006">
    <property type="protein sequence ID" value="MBC5770301.1"/>
    <property type="molecule type" value="Genomic_DNA"/>
</dbReference>
<gene>
    <name evidence="1" type="ORF">H8Z83_08190</name>
</gene>
<evidence type="ECO:0000313" key="2">
    <source>
        <dbReference type="Proteomes" id="UP000620327"/>
    </source>
</evidence>
<organism evidence="1 2">
    <name type="scientific">Dysosmobacter segnis</name>
    <dbReference type="NCBI Taxonomy" id="2763042"/>
    <lineage>
        <taxon>Bacteria</taxon>
        <taxon>Bacillati</taxon>
        <taxon>Bacillota</taxon>
        <taxon>Clostridia</taxon>
        <taxon>Eubacteriales</taxon>
        <taxon>Oscillospiraceae</taxon>
        <taxon>Dysosmobacter</taxon>
    </lineage>
</organism>